<comment type="caution">
    <text evidence="2">The sequence shown here is derived from an EMBL/GenBank/DDBJ whole genome shotgun (WGS) entry which is preliminary data.</text>
</comment>
<gene>
    <name evidence="2" type="ORF">P5673_027328</name>
</gene>
<organism evidence="2 3">
    <name type="scientific">Acropora cervicornis</name>
    <name type="common">Staghorn coral</name>
    <dbReference type="NCBI Taxonomy" id="6130"/>
    <lineage>
        <taxon>Eukaryota</taxon>
        <taxon>Metazoa</taxon>
        <taxon>Cnidaria</taxon>
        <taxon>Anthozoa</taxon>
        <taxon>Hexacorallia</taxon>
        <taxon>Scleractinia</taxon>
        <taxon>Astrocoeniina</taxon>
        <taxon>Acroporidae</taxon>
        <taxon>Acropora</taxon>
    </lineage>
</organism>
<protein>
    <submittedName>
        <fullName evidence="2">Uncharacterized protein</fullName>
    </submittedName>
</protein>
<dbReference type="AlphaFoldDB" id="A0AAD9PZ19"/>
<accession>A0AAD9PZ19</accession>
<sequence>MSGRSSEQDRQSATGTEDTPTSNISKRREAVKPKGASSRNKTISPAIKRIQRELAEITLEPPPNCRYILSETRRQSFIFGIKKNKQNNRNAVFVALNRTFCKTAIKISDEAKAAQNCT</sequence>
<reference evidence="2" key="2">
    <citation type="journal article" date="2023" name="Science">
        <title>Genomic signatures of disease resistance in endangered staghorn corals.</title>
        <authorList>
            <person name="Vollmer S.V."/>
            <person name="Selwyn J.D."/>
            <person name="Despard B.A."/>
            <person name="Roesel C.L."/>
        </authorList>
    </citation>
    <scope>NUCLEOTIDE SEQUENCE</scope>
    <source>
        <strain evidence="2">K2</strain>
    </source>
</reference>
<proteinExistence type="predicted"/>
<dbReference type="Proteomes" id="UP001249851">
    <property type="component" value="Unassembled WGS sequence"/>
</dbReference>
<evidence type="ECO:0000313" key="2">
    <source>
        <dbReference type="EMBL" id="KAK2551727.1"/>
    </source>
</evidence>
<evidence type="ECO:0000256" key="1">
    <source>
        <dbReference type="SAM" id="MobiDB-lite"/>
    </source>
</evidence>
<evidence type="ECO:0000313" key="3">
    <source>
        <dbReference type="Proteomes" id="UP001249851"/>
    </source>
</evidence>
<reference evidence="2" key="1">
    <citation type="journal article" date="2023" name="G3 (Bethesda)">
        <title>Whole genome assembly and annotation of the endangered Caribbean coral Acropora cervicornis.</title>
        <authorList>
            <person name="Selwyn J.D."/>
            <person name="Vollmer S.V."/>
        </authorList>
    </citation>
    <scope>NUCLEOTIDE SEQUENCE</scope>
    <source>
        <strain evidence="2">K2</strain>
    </source>
</reference>
<keyword evidence="3" id="KW-1185">Reference proteome</keyword>
<dbReference type="EMBL" id="JARQWQ010000094">
    <property type="protein sequence ID" value="KAK2551727.1"/>
    <property type="molecule type" value="Genomic_DNA"/>
</dbReference>
<name>A0AAD9PZ19_ACRCE</name>
<feature type="compositionally biased region" description="Polar residues" evidence="1">
    <location>
        <begin position="11"/>
        <end position="24"/>
    </location>
</feature>
<feature type="compositionally biased region" description="Basic and acidic residues" evidence="1">
    <location>
        <begin position="1"/>
        <end position="10"/>
    </location>
</feature>
<feature type="region of interest" description="Disordered" evidence="1">
    <location>
        <begin position="1"/>
        <end position="45"/>
    </location>
</feature>